<reference evidence="1 2" key="1">
    <citation type="journal article" date="2019" name="Nat. Ecol. Evol.">
        <title>Megaphylogeny resolves global patterns of mushroom evolution.</title>
        <authorList>
            <person name="Varga T."/>
            <person name="Krizsan K."/>
            <person name="Foldi C."/>
            <person name="Dima B."/>
            <person name="Sanchez-Garcia M."/>
            <person name="Sanchez-Ramirez S."/>
            <person name="Szollosi G.J."/>
            <person name="Szarkandi J.G."/>
            <person name="Papp V."/>
            <person name="Albert L."/>
            <person name="Andreopoulos W."/>
            <person name="Angelini C."/>
            <person name="Antonin V."/>
            <person name="Barry K.W."/>
            <person name="Bougher N.L."/>
            <person name="Buchanan P."/>
            <person name="Buyck B."/>
            <person name="Bense V."/>
            <person name="Catcheside P."/>
            <person name="Chovatia M."/>
            <person name="Cooper J."/>
            <person name="Damon W."/>
            <person name="Desjardin D."/>
            <person name="Finy P."/>
            <person name="Geml J."/>
            <person name="Haridas S."/>
            <person name="Hughes K."/>
            <person name="Justo A."/>
            <person name="Karasinski D."/>
            <person name="Kautmanova I."/>
            <person name="Kiss B."/>
            <person name="Kocsube S."/>
            <person name="Kotiranta H."/>
            <person name="LaButti K.M."/>
            <person name="Lechner B.E."/>
            <person name="Liimatainen K."/>
            <person name="Lipzen A."/>
            <person name="Lukacs Z."/>
            <person name="Mihaltcheva S."/>
            <person name="Morgado L.N."/>
            <person name="Niskanen T."/>
            <person name="Noordeloos M.E."/>
            <person name="Ohm R.A."/>
            <person name="Ortiz-Santana B."/>
            <person name="Ovrebo C."/>
            <person name="Racz N."/>
            <person name="Riley R."/>
            <person name="Savchenko A."/>
            <person name="Shiryaev A."/>
            <person name="Soop K."/>
            <person name="Spirin V."/>
            <person name="Szebenyi C."/>
            <person name="Tomsovsky M."/>
            <person name="Tulloss R.E."/>
            <person name="Uehling J."/>
            <person name="Grigoriev I.V."/>
            <person name="Vagvolgyi C."/>
            <person name="Papp T."/>
            <person name="Martin F.M."/>
            <person name="Miettinen O."/>
            <person name="Hibbett D.S."/>
            <person name="Nagy L.G."/>
        </authorList>
    </citation>
    <scope>NUCLEOTIDE SEQUENCE [LARGE SCALE GENOMIC DNA]</scope>
    <source>
        <strain evidence="1 2">CBS 962.96</strain>
    </source>
</reference>
<feature type="non-terminal residue" evidence="1">
    <location>
        <position position="160"/>
    </location>
</feature>
<gene>
    <name evidence="1" type="ORF">K435DRAFT_650121</name>
</gene>
<dbReference type="EMBL" id="ML179061">
    <property type="protein sequence ID" value="THV04012.1"/>
    <property type="molecule type" value="Genomic_DNA"/>
</dbReference>
<dbReference type="AlphaFoldDB" id="A0A4S8MMM0"/>
<protein>
    <submittedName>
        <fullName evidence="1">Uncharacterized protein</fullName>
    </submittedName>
</protein>
<dbReference type="Proteomes" id="UP000297245">
    <property type="component" value="Unassembled WGS sequence"/>
</dbReference>
<sequence length="160" mass="18488">MDSVIFHHLPDIECDLPPKHVLATQRPHPPPTVEDIDAYLVNDGTNEWVTSFLTDTKRLGEEFQRHKHKPTCRKKGTECRFDFPHEYVAESYFDENTNSIIIRCLDPWVNNHNPFILVCSRNNHDLKCILSGKAAKGAMLYITDYITKMDMKTGEMLSLL</sequence>
<evidence type="ECO:0000313" key="2">
    <source>
        <dbReference type="Proteomes" id="UP000297245"/>
    </source>
</evidence>
<dbReference type="OrthoDB" id="3267861at2759"/>
<name>A0A4S8MMM0_DENBC</name>
<organism evidence="1 2">
    <name type="scientific">Dendrothele bispora (strain CBS 962.96)</name>
    <dbReference type="NCBI Taxonomy" id="1314807"/>
    <lineage>
        <taxon>Eukaryota</taxon>
        <taxon>Fungi</taxon>
        <taxon>Dikarya</taxon>
        <taxon>Basidiomycota</taxon>
        <taxon>Agaricomycotina</taxon>
        <taxon>Agaricomycetes</taxon>
        <taxon>Agaricomycetidae</taxon>
        <taxon>Agaricales</taxon>
        <taxon>Agaricales incertae sedis</taxon>
        <taxon>Dendrothele</taxon>
    </lineage>
</organism>
<accession>A0A4S8MMM0</accession>
<evidence type="ECO:0000313" key="1">
    <source>
        <dbReference type="EMBL" id="THV04012.1"/>
    </source>
</evidence>
<keyword evidence="2" id="KW-1185">Reference proteome</keyword>
<proteinExistence type="predicted"/>